<proteinExistence type="predicted"/>
<reference evidence="1" key="1">
    <citation type="submission" date="2024-11" db="EMBL/GenBank/DDBJ databases">
        <authorList>
            <person name="Lucas J.A."/>
        </authorList>
    </citation>
    <scope>NUCLEOTIDE SEQUENCE</scope>
    <source>
        <strain evidence="1">Z 8.8</strain>
    </source>
</reference>
<gene>
    <name evidence="1" type="ORF">ACJEBM_02850</name>
</gene>
<name>A0ACC7MS05_9PSED</name>
<accession>A0ACC7MS05</accession>
<dbReference type="Proteomes" id="UP001622950">
    <property type="component" value="Unassembled WGS sequence"/>
</dbReference>
<sequence length="70" mass="7972">MGEVFIVQKRPAHGVSNGFYYRIVDIRTGEAVNRNFLQAEQAEHHCRQLNEELSHPITAHSSGVILTPDW</sequence>
<evidence type="ECO:0000313" key="1">
    <source>
        <dbReference type="EMBL" id="MFK9079615.1"/>
    </source>
</evidence>
<comment type="caution">
    <text evidence="1">The sequence shown here is derived from an EMBL/GenBank/DDBJ whole genome shotgun (WGS) entry which is preliminary data.</text>
</comment>
<evidence type="ECO:0000313" key="2">
    <source>
        <dbReference type="Proteomes" id="UP001622950"/>
    </source>
</evidence>
<dbReference type="EMBL" id="JBJHQE010000003">
    <property type="protein sequence ID" value="MFK9079615.1"/>
    <property type="molecule type" value="Genomic_DNA"/>
</dbReference>
<keyword evidence="2" id="KW-1185">Reference proteome</keyword>
<organism evidence="1 2">
    <name type="scientific">Pseudomonas neuropathica</name>
    <dbReference type="NCBI Taxonomy" id="2730425"/>
    <lineage>
        <taxon>Bacteria</taxon>
        <taxon>Pseudomonadati</taxon>
        <taxon>Pseudomonadota</taxon>
        <taxon>Gammaproteobacteria</taxon>
        <taxon>Pseudomonadales</taxon>
        <taxon>Pseudomonadaceae</taxon>
        <taxon>Pseudomonas</taxon>
    </lineage>
</organism>
<protein>
    <submittedName>
        <fullName evidence="1">Uncharacterized protein</fullName>
    </submittedName>
</protein>